<accession>A4AB37</accession>
<dbReference type="AlphaFoldDB" id="A4AB37"/>
<dbReference type="SUPFAM" id="SSF47413">
    <property type="entry name" value="lambda repressor-like DNA-binding domains"/>
    <property type="match status" value="1"/>
</dbReference>
<sequence>MIGERLRLARKKAGLSLRALSDAIDRKVSAQSIGKYERDEVMPPSDVLTAMSGALDVSLEYLLSNRVKQLSGVEFRKKSGTSVKDRSRVEATVIERVERYLVIEDLLELDSAEWHRPFEPRPLASLDEAEELAANLREAWGLGLDPIPNLTELLEEKGIKVLVIDLPERVSGLTCLVERGEAQLPVPVIVVNGFFPLERRRFTLAHELGHRLIDEQSPVDHEKASDRFAGAFLIHGDHLRAEVGVHRRQVSAPEIYALKRIYRVSAAAMLMRLKQIDVLTESAVAYAFQTFARSWRRAEPEPLEEQHAGKLERPRRYERLCYWALSERLISPSKASELLQLPYYELENMLQGRPGHHANYR</sequence>
<evidence type="ECO:0000256" key="1">
    <source>
        <dbReference type="ARBA" id="ARBA00007227"/>
    </source>
</evidence>
<dbReference type="Pfam" id="PF01381">
    <property type="entry name" value="HTH_3"/>
    <property type="match status" value="1"/>
</dbReference>
<dbReference type="eggNOG" id="COG2856">
    <property type="taxonomic scope" value="Bacteria"/>
</dbReference>
<organism evidence="3 4">
    <name type="scientific">Congregibacter litoralis KT71</name>
    <dbReference type="NCBI Taxonomy" id="314285"/>
    <lineage>
        <taxon>Bacteria</taxon>
        <taxon>Pseudomonadati</taxon>
        <taxon>Pseudomonadota</taxon>
        <taxon>Gammaproteobacteria</taxon>
        <taxon>Cellvibrionales</taxon>
        <taxon>Halieaceae</taxon>
        <taxon>Congregibacter</taxon>
    </lineage>
</organism>
<name>A4AB37_9GAMM</name>
<comment type="similarity">
    <text evidence="1">Belongs to the short-chain fatty acyl-CoA assimilation regulator (ScfR) family.</text>
</comment>
<dbReference type="Gene3D" id="1.10.10.2910">
    <property type="match status" value="1"/>
</dbReference>
<comment type="caution">
    <text evidence="3">The sequence shown here is derived from an EMBL/GenBank/DDBJ whole genome shotgun (WGS) entry which is preliminary data.</text>
</comment>
<proteinExistence type="inferred from homology"/>
<dbReference type="PANTHER" id="PTHR43236:SF1">
    <property type="entry name" value="BLL7220 PROTEIN"/>
    <property type="match status" value="1"/>
</dbReference>
<dbReference type="SMART" id="SM00530">
    <property type="entry name" value="HTH_XRE"/>
    <property type="match status" value="1"/>
</dbReference>
<dbReference type="HOGENOM" id="CLU_053651_0_0_6"/>
<dbReference type="InterPro" id="IPR010982">
    <property type="entry name" value="Lambda_DNA-bd_dom_sf"/>
</dbReference>
<dbReference type="InterPro" id="IPR001387">
    <property type="entry name" value="Cro/C1-type_HTH"/>
</dbReference>
<dbReference type="Gene3D" id="1.10.260.40">
    <property type="entry name" value="lambda repressor-like DNA-binding domains"/>
    <property type="match status" value="1"/>
</dbReference>
<dbReference type="PANTHER" id="PTHR43236">
    <property type="entry name" value="ANTITOXIN HIGA1"/>
    <property type="match status" value="1"/>
</dbReference>
<gene>
    <name evidence="3" type="ORF">KT71_11429</name>
</gene>
<dbReference type="GO" id="GO:0003677">
    <property type="term" value="F:DNA binding"/>
    <property type="evidence" value="ECO:0007669"/>
    <property type="project" value="InterPro"/>
</dbReference>
<feature type="domain" description="HTH cro/C1-type" evidence="2">
    <location>
        <begin position="6"/>
        <end position="62"/>
    </location>
</feature>
<evidence type="ECO:0000313" key="3">
    <source>
        <dbReference type="EMBL" id="EAQ96909.1"/>
    </source>
</evidence>
<evidence type="ECO:0000259" key="2">
    <source>
        <dbReference type="PROSITE" id="PS50943"/>
    </source>
</evidence>
<dbReference type="InterPro" id="IPR052345">
    <property type="entry name" value="Rad_response_metalloprotease"/>
</dbReference>
<dbReference type="CDD" id="cd00093">
    <property type="entry name" value="HTH_XRE"/>
    <property type="match status" value="1"/>
</dbReference>
<evidence type="ECO:0000313" key="4">
    <source>
        <dbReference type="Proteomes" id="UP000019205"/>
    </source>
</evidence>
<dbReference type="eggNOG" id="COG1396">
    <property type="taxonomic scope" value="Bacteria"/>
</dbReference>
<dbReference type="PROSITE" id="PS50943">
    <property type="entry name" value="HTH_CROC1"/>
    <property type="match status" value="1"/>
</dbReference>
<protein>
    <submittedName>
        <fullName evidence="3">Putative Zn peptidase</fullName>
    </submittedName>
</protein>
<dbReference type="InterPro" id="IPR010359">
    <property type="entry name" value="IrrE_HExxH"/>
</dbReference>
<reference evidence="3 4" key="2">
    <citation type="journal article" date="2009" name="PLoS ONE">
        <title>The photosynthetic apparatus and its regulation in the aerobic gammaproteobacterium Congregibacter litoralis gen. nov., sp. nov.</title>
        <authorList>
            <person name="Spring S."/>
            <person name="Lunsdorf H."/>
            <person name="Fuchs B.M."/>
            <person name="Tindall B.J."/>
        </authorList>
    </citation>
    <scope>NUCLEOTIDE SEQUENCE [LARGE SCALE GENOMIC DNA]</scope>
    <source>
        <strain evidence="3">KT71</strain>
    </source>
</reference>
<keyword evidence="4" id="KW-1185">Reference proteome</keyword>
<dbReference type="EMBL" id="AAOA02000003">
    <property type="protein sequence ID" value="EAQ96909.1"/>
    <property type="molecule type" value="Genomic_DNA"/>
</dbReference>
<dbReference type="STRING" id="314285.KT71_11429"/>
<dbReference type="OrthoDB" id="9796786at2"/>
<dbReference type="RefSeq" id="WP_008294720.1">
    <property type="nucleotide sequence ID" value="NZ_CM002299.1"/>
</dbReference>
<reference evidence="3 4" key="1">
    <citation type="journal article" date="2007" name="Proc. Natl. Acad. Sci. U.S.A.">
        <title>Characterization of a marine gammaproteobacterium capable of aerobic anoxygenic photosynthesis.</title>
        <authorList>
            <person name="Fuchs B.M."/>
            <person name="Spring S."/>
            <person name="Teeling H."/>
            <person name="Quast C."/>
            <person name="Wulf J."/>
            <person name="Schattenhofer M."/>
            <person name="Yan S."/>
            <person name="Ferriera S."/>
            <person name="Johnson J."/>
            <person name="Glockner F.O."/>
            <person name="Amann R."/>
        </authorList>
    </citation>
    <scope>NUCLEOTIDE SEQUENCE [LARGE SCALE GENOMIC DNA]</scope>
    <source>
        <strain evidence="3">KT71</strain>
    </source>
</reference>
<dbReference type="Proteomes" id="UP000019205">
    <property type="component" value="Chromosome"/>
</dbReference>
<dbReference type="Pfam" id="PF06114">
    <property type="entry name" value="Peptidase_M78"/>
    <property type="match status" value="1"/>
</dbReference>